<dbReference type="EMBL" id="MH825712">
    <property type="protein sequence ID" value="AYD87367.1"/>
    <property type="molecule type" value="Genomic_DNA"/>
</dbReference>
<keyword evidence="2" id="KW-1185">Reference proteome</keyword>
<reference evidence="1 2" key="1">
    <citation type="submission" date="2018-08" db="EMBL/GenBank/DDBJ databases">
        <authorList>
            <person name="Preder H."/>
            <person name="Servin-Meza L.A."/>
            <person name="Bonilla J.A."/>
            <person name="Klyczek K."/>
            <person name="Garlena R.A."/>
            <person name="Russell D.A."/>
            <person name="Pope W.H."/>
            <person name="Jacobs-Sera D."/>
            <person name="Hatfull G.F."/>
        </authorList>
    </citation>
    <scope>NUCLEOTIDE SEQUENCE [LARGE SCALE GENOMIC DNA]</scope>
</reference>
<dbReference type="CDD" id="cd19958">
    <property type="entry name" value="pyocin_knob"/>
    <property type="match status" value="1"/>
</dbReference>
<sequence length="272" mass="29138">MSDSTSGYPISRERGAWLAAKFAQIGTKINEVRSLAQKAAGLASAGRISPTGQQVTDWNLATTAGFYWSISAANAPVPDDAGSGIWWSGVVTYHPGNSAGVRIFQEVREARQATSARTFRRYFNGTSWSAWEAVDGIRRGTGARRAATTSKYWDFWQDTDGTQSLWVGNKSGGWRKFSGSGTSPDAAWSTTQGTAPAAIIAGRTATVTLDTVLEANEQLILTGTSIGSGFGIVTLNGLVKNPTNTVATIRFMQLGSTTTQQFSFAWQIVQFT</sequence>
<gene>
    <name evidence="1" type="primary">72</name>
    <name evidence="1" type="ORF">SEA_VALENTINIPUFF_72</name>
</gene>
<accession>A0A386KSP7</accession>
<dbReference type="Proteomes" id="UP000281993">
    <property type="component" value="Segment"/>
</dbReference>
<proteinExistence type="predicted"/>
<evidence type="ECO:0000313" key="1">
    <source>
        <dbReference type="EMBL" id="AYD87367.1"/>
    </source>
</evidence>
<organism evidence="1 2">
    <name type="scientific">Microbacterium phage ValentiniPuff</name>
    <dbReference type="NCBI Taxonomy" id="2315705"/>
    <lineage>
        <taxon>Viruses</taxon>
        <taxon>Duplodnaviria</taxon>
        <taxon>Heunggongvirae</taxon>
        <taxon>Uroviricota</taxon>
        <taxon>Caudoviricetes</taxon>
        <taxon>Valentinivirus</taxon>
        <taxon>Valentinivirus valentinipuff</taxon>
    </lineage>
</organism>
<protein>
    <submittedName>
        <fullName evidence="1">Uncharacterized protein</fullName>
    </submittedName>
</protein>
<name>A0A386KSP7_9CAUD</name>
<evidence type="ECO:0000313" key="2">
    <source>
        <dbReference type="Proteomes" id="UP000281993"/>
    </source>
</evidence>